<name>A0A1W6B3U8_9GAMM</name>
<dbReference type="RefSeq" id="WP_085068861.1">
    <property type="nucleotide sequence ID" value="NZ_CP019706.1"/>
</dbReference>
<proteinExistence type="predicted"/>
<protein>
    <submittedName>
        <fullName evidence="1">Uncharacterized protein</fullName>
    </submittedName>
</protein>
<gene>
    <name evidence="1" type="ORF">B1H58_06760</name>
</gene>
<dbReference type="AlphaFoldDB" id="A0A1W6B3U8"/>
<accession>A0A1W6B3U8</accession>
<organism evidence="1 2">
    <name type="scientific">Pantoea alhagi</name>
    <dbReference type="NCBI Taxonomy" id="1891675"/>
    <lineage>
        <taxon>Bacteria</taxon>
        <taxon>Pseudomonadati</taxon>
        <taxon>Pseudomonadota</taxon>
        <taxon>Gammaproteobacteria</taxon>
        <taxon>Enterobacterales</taxon>
        <taxon>Erwiniaceae</taxon>
        <taxon>Pantoea</taxon>
    </lineage>
</organism>
<evidence type="ECO:0000313" key="1">
    <source>
        <dbReference type="EMBL" id="ARJ41752.1"/>
    </source>
</evidence>
<dbReference type="STRING" id="1891675.B1H58_06760"/>
<dbReference type="KEGG" id="palh:B1H58_06760"/>
<dbReference type="EMBL" id="CP019706">
    <property type="protein sequence ID" value="ARJ41752.1"/>
    <property type="molecule type" value="Genomic_DNA"/>
</dbReference>
<sequence length="67" mass="7432">MTYFIHHHVFNPGSQALFLSQSQHTGKVFVASAALKAATLTARNLFNRNNNAVIYCFIAAYLSKLTT</sequence>
<keyword evidence="2" id="KW-1185">Reference proteome</keyword>
<dbReference type="Proteomes" id="UP000192900">
    <property type="component" value="Chromosome"/>
</dbReference>
<reference evidence="1 2" key="1">
    <citation type="submission" date="2017-02" db="EMBL/GenBank/DDBJ databases">
        <title>Complete genome sequence of the drought resistance-promoting endophyte Pantoea alhagi LTYR-11Z.</title>
        <authorList>
            <person name="Zhang L."/>
        </authorList>
    </citation>
    <scope>NUCLEOTIDE SEQUENCE [LARGE SCALE GENOMIC DNA]</scope>
    <source>
        <strain evidence="1 2">LTYR-11Z</strain>
    </source>
</reference>
<evidence type="ECO:0000313" key="2">
    <source>
        <dbReference type="Proteomes" id="UP000192900"/>
    </source>
</evidence>